<reference evidence="10" key="2">
    <citation type="journal article" date="2021" name="PeerJ">
        <title>Extensive microbial diversity within the chicken gut microbiome revealed by metagenomics and culture.</title>
        <authorList>
            <person name="Gilroy R."/>
            <person name="Ravi A."/>
            <person name="Getino M."/>
            <person name="Pursley I."/>
            <person name="Horton D.L."/>
            <person name="Alikhan N.F."/>
            <person name="Baker D."/>
            <person name="Gharbi K."/>
            <person name="Hall N."/>
            <person name="Watson M."/>
            <person name="Adriaenssens E.M."/>
            <person name="Foster-Nyarko E."/>
            <person name="Jarju S."/>
            <person name="Secka A."/>
            <person name="Antonio M."/>
            <person name="Oren A."/>
            <person name="Chaudhuri R.R."/>
            <person name="La Ragione R."/>
            <person name="Hildebrand F."/>
            <person name="Pallen M.J."/>
        </authorList>
    </citation>
    <scope>NUCLEOTIDE SEQUENCE</scope>
    <source>
        <strain evidence="10">4920</strain>
    </source>
</reference>
<dbReference type="NCBIfam" id="TIGR01292">
    <property type="entry name" value="TRX_reduct"/>
    <property type="match status" value="1"/>
</dbReference>
<comment type="cofactor">
    <cofactor evidence="8">
        <name>FAD</name>
        <dbReference type="ChEBI" id="CHEBI:57692"/>
    </cofactor>
    <text evidence="8">Binds 1 FAD per subunit.</text>
</comment>
<dbReference type="InterPro" id="IPR005982">
    <property type="entry name" value="Thioredox_Rdtase"/>
</dbReference>
<evidence type="ECO:0000259" key="9">
    <source>
        <dbReference type="Pfam" id="PF07992"/>
    </source>
</evidence>
<dbReference type="PANTHER" id="PTHR48105">
    <property type="entry name" value="THIOREDOXIN REDUCTASE 1-RELATED-RELATED"/>
    <property type="match status" value="1"/>
</dbReference>
<dbReference type="InterPro" id="IPR036188">
    <property type="entry name" value="FAD/NAD-bd_sf"/>
</dbReference>
<dbReference type="PRINTS" id="PR00368">
    <property type="entry name" value="FADPNR"/>
</dbReference>
<keyword evidence="6 7" id="KW-0676">Redox-active center</keyword>
<evidence type="ECO:0000256" key="1">
    <source>
        <dbReference type="ARBA" id="ARBA00009333"/>
    </source>
</evidence>
<dbReference type="Pfam" id="PF07992">
    <property type="entry name" value="Pyr_redox_2"/>
    <property type="match status" value="1"/>
</dbReference>
<evidence type="ECO:0000256" key="4">
    <source>
        <dbReference type="ARBA" id="ARBA00023002"/>
    </source>
</evidence>
<protein>
    <recommendedName>
        <fullName evidence="7">Thioredoxin reductase</fullName>
        <ecNumber evidence="7">1.8.1.9</ecNumber>
    </recommendedName>
</protein>
<evidence type="ECO:0000256" key="6">
    <source>
        <dbReference type="ARBA" id="ARBA00023284"/>
    </source>
</evidence>
<keyword evidence="8" id="KW-0521">NADP</keyword>
<keyword evidence="5" id="KW-1015">Disulfide bond</keyword>
<dbReference type="InterPro" id="IPR008255">
    <property type="entry name" value="Pyr_nucl-diS_OxRdtase_2_AS"/>
</dbReference>
<accession>A0A9D1NHY8</accession>
<sequence>MYDVAIIGGGPAGLGAALYCLRGGMKTLLVEKLFCGGQAATTYEVENYLGFAEPVSGPELVMNMEKHVRRFGAEIVNQDVQELILDGAEKKIVCASETYTAKAVILCTGATPRTLGLPNEDALRSSGVSYCATCDGAFYRGKSVAVVGGGDTALEDALFLSNFCKEVYLIHRRDAYRAAKILVDKLEQNEKIKRVNDSVVTGINTNTDQVVESVTVENGKTKESSTLPVSGLFVAVGTIAENKLFKDKVACDENGYVLTDESMRTSIEGVFAAGDIRKKPLRQIITAASDGAVAANAAIDYIMKTK</sequence>
<dbReference type="EMBL" id="DVOF01000189">
    <property type="protein sequence ID" value="HIV03201.1"/>
    <property type="molecule type" value="Genomic_DNA"/>
</dbReference>
<dbReference type="PRINTS" id="PR00469">
    <property type="entry name" value="PNDRDTASEII"/>
</dbReference>
<evidence type="ECO:0000256" key="5">
    <source>
        <dbReference type="ARBA" id="ARBA00023157"/>
    </source>
</evidence>
<evidence type="ECO:0000256" key="2">
    <source>
        <dbReference type="ARBA" id="ARBA00022630"/>
    </source>
</evidence>
<evidence type="ECO:0000256" key="7">
    <source>
        <dbReference type="RuleBase" id="RU003880"/>
    </source>
</evidence>
<comment type="similarity">
    <text evidence="1 7">Belongs to the class-II pyridine nucleotide-disulfide oxidoreductase family.</text>
</comment>
<evidence type="ECO:0000313" key="11">
    <source>
        <dbReference type="Proteomes" id="UP000886743"/>
    </source>
</evidence>
<dbReference type="GO" id="GO:0004791">
    <property type="term" value="F:thioredoxin-disulfide reductase (NADPH) activity"/>
    <property type="evidence" value="ECO:0007669"/>
    <property type="project" value="UniProtKB-UniRule"/>
</dbReference>
<dbReference type="InterPro" id="IPR050097">
    <property type="entry name" value="Ferredoxin-NADP_redctase_2"/>
</dbReference>
<dbReference type="GO" id="GO:0005737">
    <property type="term" value="C:cytoplasm"/>
    <property type="evidence" value="ECO:0007669"/>
    <property type="project" value="InterPro"/>
</dbReference>
<keyword evidence="3 7" id="KW-0274">FAD</keyword>
<comment type="catalytic activity">
    <reaction evidence="7">
        <text>[thioredoxin]-dithiol + NADP(+) = [thioredoxin]-disulfide + NADPH + H(+)</text>
        <dbReference type="Rhea" id="RHEA:20345"/>
        <dbReference type="Rhea" id="RHEA-COMP:10698"/>
        <dbReference type="Rhea" id="RHEA-COMP:10700"/>
        <dbReference type="ChEBI" id="CHEBI:15378"/>
        <dbReference type="ChEBI" id="CHEBI:29950"/>
        <dbReference type="ChEBI" id="CHEBI:50058"/>
        <dbReference type="ChEBI" id="CHEBI:57783"/>
        <dbReference type="ChEBI" id="CHEBI:58349"/>
        <dbReference type="EC" id="1.8.1.9"/>
    </reaction>
</comment>
<name>A0A9D1NHY8_9FIRM</name>
<dbReference type="InterPro" id="IPR023753">
    <property type="entry name" value="FAD/NAD-binding_dom"/>
</dbReference>
<keyword evidence="4 7" id="KW-0560">Oxidoreductase</keyword>
<dbReference type="AlphaFoldDB" id="A0A9D1NHY8"/>
<comment type="subunit">
    <text evidence="7">Homodimer.</text>
</comment>
<dbReference type="Proteomes" id="UP000886743">
    <property type="component" value="Unassembled WGS sequence"/>
</dbReference>
<keyword evidence="2 7" id="KW-0285">Flavoprotein</keyword>
<dbReference type="GO" id="GO:0019430">
    <property type="term" value="P:removal of superoxide radicals"/>
    <property type="evidence" value="ECO:0007669"/>
    <property type="project" value="UniProtKB-UniRule"/>
</dbReference>
<evidence type="ECO:0000256" key="3">
    <source>
        <dbReference type="ARBA" id="ARBA00022827"/>
    </source>
</evidence>
<comment type="caution">
    <text evidence="10">The sequence shown here is derived from an EMBL/GenBank/DDBJ whole genome shotgun (WGS) entry which is preliminary data.</text>
</comment>
<dbReference type="SUPFAM" id="SSF51905">
    <property type="entry name" value="FAD/NAD(P)-binding domain"/>
    <property type="match status" value="1"/>
</dbReference>
<organism evidence="10 11">
    <name type="scientific">Candidatus Aphodoplasma excrementigallinarum</name>
    <dbReference type="NCBI Taxonomy" id="2840673"/>
    <lineage>
        <taxon>Bacteria</taxon>
        <taxon>Bacillati</taxon>
        <taxon>Bacillota</taxon>
        <taxon>Clostridia</taxon>
        <taxon>Eubacteriales</taxon>
        <taxon>Candidatus Aphodoplasma</taxon>
    </lineage>
</organism>
<dbReference type="PROSITE" id="PS00573">
    <property type="entry name" value="PYRIDINE_REDOX_2"/>
    <property type="match status" value="1"/>
</dbReference>
<dbReference type="Gene3D" id="3.50.50.60">
    <property type="entry name" value="FAD/NAD(P)-binding domain"/>
    <property type="match status" value="2"/>
</dbReference>
<dbReference type="EC" id="1.8.1.9" evidence="7"/>
<evidence type="ECO:0000256" key="8">
    <source>
        <dbReference type="RuleBase" id="RU003881"/>
    </source>
</evidence>
<evidence type="ECO:0000313" key="10">
    <source>
        <dbReference type="EMBL" id="HIV03201.1"/>
    </source>
</evidence>
<reference evidence="10" key="1">
    <citation type="submission" date="2020-10" db="EMBL/GenBank/DDBJ databases">
        <authorList>
            <person name="Gilroy R."/>
        </authorList>
    </citation>
    <scope>NUCLEOTIDE SEQUENCE</scope>
    <source>
        <strain evidence="10">4920</strain>
    </source>
</reference>
<gene>
    <name evidence="10" type="primary">trxB</name>
    <name evidence="10" type="ORF">IAC74_06460</name>
</gene>
<proteinExistence type="inferred from homology"/>
<feature type="domain" description="FAD/NAD(P)-binding" evidence="9">
    <location>
        <begin position="2"/>
        <end position="291"/>
    </location>
</feature>